<protein>
    <recommendedName>
        <fullName evidence="3">SMP-30/Gluconolactonase/LRE-like region domain-containing protein</fullName>
    </recommendedName>
</protein>
<dbReference type="InterPro" id="IPR002052">
    <property type="entry name" value="DNA_methylase_N6_adenine_CS"/>
</dbReference>
<dbReference type="Proteomes" id="UP000041254">
    <property type="component" value="Unassembled WGS sequence"/>
</dbReference>
<sequence>MMLLPGLISLAIPALSAAELSLVSFDKKFDSLIASKKPELVGEGYSWTEGPLWVDSLKGVLFTDVEEAVVRLYQEGDVTEFLLESGGVALGDGGRKEVGANGLALHPSKEDSHLYLAQHGLRQVARLDISKVSEDGTVPASAFQAIATEFNGTSLNSPNDLAFTCDGDLLFTDPPYGLTPKGGEDKDELSDLGFFGVYHVAAKALKDPKSLPASPTLLYQHISRPNGIGVSPDGKWLYVGESGNDMRWLAFEIKSTKPFTVGEPMLLVDTEERKTATETEDGGSVDGLDIASDGTIFASGPSGVYVIAPPKGYPKAVPSSDEREVTAAGEPINKTLGSKVLGKIEIGVPVSNAHIGADGYLYMTGTESLWRVKLSSSVKPASCSKALR</sequence>
<dbReference type="GO" id="GO:0032259">
    <property type="term" value="P:methylation"/>
    <property type="evidence" value="ECO:0007669"/>
    <property type="project" value="InterPro"/>
</dbReference>
<reference evidence="4 5" key="1">
    <citation type="submission" date="2014-11" db="EMBL/GenBank/DDBJ databases">
        <authorList>
            <person name="Zhu J."/>
            <person name="Qi W."/>
            <person name="Song R."/>
        </authorList>
    </citation>
    <scope>NUCLEOTIDE SEQUENCE [LARGE SCALE GENOMIC DNA]</scope>
</reference>
<evidence type="ECO:0000256" key="2">
    <source>
        <dbReference type="SAM" id="SignalP"/>
    </source>
</evidence>
<evidence type="ECO:0000256" key="1">
    <source>
        <dbReference type="ARBA" id="ARBA00022801"/>
    </source>
</evidence>
<accession>A0A0G4F571</accession>
<organism evidence="4 5">
    <name type="scientific">Vitrella brassicaformis (strain CCMP3155)</name>
    <dbReference type="NCBI Taxonomy" id="1169540"/>
    <lineage>
        <taxon>Eukaryota</taxon>
        <taxon>Sar</taxon>
        <taxon>Alveolata</taxon>
        <taxon>Colpodellida</taxon>
        <taxon>Vitrellaceae</taxon>
        <taxon>Vitrella</taxon>
    </lineage>
</organism>
<keyword evidence="2" id="KW-0732">Signal</keyword>
<dbReference type="PANTHER" id="PTHR47572:SF4">
    <property type="entry name" value="LACTONASE DRP35"/>
    <property type="match status" value="1"/>
</dbReference>
<dbReference type="InterPro" id="IPR013658">
    <property type="entry name" value="SGL"/>
</dbReference>
<evidence type="ECO:0000313" key="5">
    <source>
        <dbReference type="Proteomes" id="UP000041254"/>
    </source>
</evidence>
<dbReference type="OrthoDB" id="186217at2759"/>
<keyword evidence="5" id="KW-1185">Reference proteome</keyword>
<name>A0A0G4F571_VITBC</name>
<dbReference type="PhylomeDB" id="A0A0G4F571"/>
<dbReference type="Gene3D" id="2.120.10.30">
    <property type="entry name" value="TolB, C-terminal domain"/>
    <property type="match status" value="1"/>
</dbReference>
<dbReference type="AlphaFoldDB" id="A0A0G4F571"/>
<evidence type="ECO:0000313" key="4">
    <source>
        <dbReference type="EMBL" id="CEM07634.1"/>
    </source>
</evidence>
<dbReference type="VEuPathDB" id="CryptoDB:Vbra_14525"/>
<dbReference type="GO" id="GO:0016787">
    <property type="term" value="F:hydrolase activity"/>
    <property type="evidence" value="ECO:0007669"/>
    <property type="project" value="UniProtKB-KW"/>
</dbReference>
<dbReference type="InParanoid" id="A0A0G4F571"/>
<dbReference type="OMA" id="RWEHDGS"/>
<dbReference type="SUPFAM" id="SSF63829">
    <property type="entry name" value="Calcium-dependent phosphotriesterase"/>
    <property type="match status" value="1"/>
</dbReference>
<dbReference type="PANTHER" id="PTHR47572">
    <property type="entry name" value="LIPOPROTEIN-RELATED"/>
    <property type="match status" value="1"/>
</dbReference>
<feature type="signal peptide" evidence="2">
    <location>
        <begin position="1"/>
        <end position="18"/>
    </location>
</feature>
<proteinExistence type="predicted"/>
<dbReference type="Pfam" id="PF08450">
    <property type="entry name" value="SGL"/>
    <property type="match status" value="1"/>
</dbReference>
<dbReference type="InterPro" id="IPR011042">
    <property type="entry name" value="6-blade_b-propeller_TolB-like"/>
</dbReference>
<dbReference type="PROSITE" id="PS00092">
    <property type="entry name" value="N6_MTASE"/>
    <property type="match status" value="1"/>
</dbReference>
<dbReference type="GO" id="GO:0008168">
    <property type="term" value="F:methyltransferase activity"/>
    <property type="evidence" value="ECO:0007669"/>
    <property type="project" value="InterPro"/>
</dbReference>
<evidence type="ECO:0000259" key="3">
    <source>
        <dbReference type="Pfam" id="PF08450"/>
    </source>
</evidence>
<feature type="domain" description="SMP-30/Gluconolactonase/LRE-like region" evidence="3">
    <location>
        <begin position="47"/>
        <end position="306"/>
    </location>
</feature>
<dbReference type="GO" id="GO:0003676">
    <property type="term" value="F:nucleic acid binding"/>
    <property type="evidence" value="ECO:0007669"/>
    <property type="project" value="InterPro"/>
</dbReference>
<gene>
    <name evidence="4" type="ORF">Vbra_14525</name>
</gene>
<feature type="chain" id="PRO_5005188318" description="SMP-30/Gluconolactonase/LRE-like region domain-containing protein" evidence="2">
    <location>
        <begin position="19"/>
        <end position="388"/>
    </location>
</feature>
<dbReference type="InterPro" id="IPR051262">
    <property type="entry name" value="SMP-30/CGR1_Lactonase"/>
</dbReference>
<keyword evidence="1" id="KW-0378">Hydrolase</keyword>
<dbReference type="EMBL" id="CDMY01000376">
    <property type="protein sequence ID" value="CEM07634.1"/>
    <property type="molecule type" value="Genomic_DNA"/>
</dbReference>